<dbReference type="GeneID" id="30148356"/>
<evidence type="ECO:0000256" key="10">
    <source>
        <dbReference type="ARBA" id="ARBA00023065"/>
    </source>
</evidence>
<feature type="domain" description="Ferric oxidoreductase" evidence="13">
    <location>
        <begin position="93"/>
        <end position="205"/>
    </location>
</feature>
<dbReference type="Proteomes" id="UP000094336">
    <property type="component" value="Unassembled WGS sequence"/>
</dbReference>
<keyword evidence="8 12" id="KW-1133">Transmembrane helix</keyword>
<dbReference type="Gene3D" id="3.40.50.80">
    <property type="entry name" value="Nucleotide-binding domain of ferredoxin-NADP reductase (FNR) module"/>
    <property type="match status" value="1"/>
</dbReference>
<dbReference type="InterPro" id="IPR039261">
    <property type="entry name" value="FNR_nucleotide-bd"/>
</dbReference>
<dbReference type="RefSeq" id="XP_018984761.1">
    <property type="nucleotide sequence ID" value="XM_019130503.1"/>
</dbReference>
<evidence type="ECO:0000256" key="5">
    <source>
        <dbReference type="ARBA" id="ARBA00022827"/>
    </source>
</evidence>
<keyword evidence="6" id="KW-0521">NADP</keyword>
<proteinExistence type="predicted"/>
<dbReference type="Pfam" id="PF01794">
    <property type="entry name" value="Ferric_reduct"/>
    <property type="match status" value="1"/>
</dbReference>
<evidence type="ECO:0000256" key="9">
    <source>
        <dbReference type="ARBA" id="ARBA00023002"/>
    </source>
</evidence>
<dbReference type="GO" id="GO:0005886">
    <property type="term" value="C:plasma membrane"/>
    <property type="evidence" value="ECO:0007669"/>
    <property type="project" value="TreeGrafter"/>
</dbReference>
<dbReference type="SFLD" id="SFLDG01168">
    <property type="entry name" value="Ferric_reductase_subgroup_(FRE"/>
    <property type="match status" value="1"/>
</dbReference>
<keyword evidence="3" id="KW-0285">Flavoprotein</keyword>
<feature type="transmembrane region" description="Helical" evidence="12">
    <location>
        <begin position="214"/>
        <end position="231"/>
    </location>
</feature>
<dbReference type="STRING" id="984486.A0A1E3QP15"/>
<dbReference type="EMBL" id="KV454432">
    <property type="protein sequence ID" value="ODQ79433.1"/>
    <property type="molecule type" value="Genomic_DNA"/>
</dbReference>
<dbReference type="SFLD" id="SFLDS00052">
    <property type="entry name" value="Ferric_Reductase_Domain"/>
    <property type="match status" value="1"/>
</dbReference>
<evidence type="ECO:0000313" key="15">
    <source>
        <dbReference type="EMBL" id="ODQ79433.1"/>
    </source>
</evidence>
<evidence type="ECO:0000256" key="7">
    <source>
        <dbReference type="ARBA" id="ARBA00022982"/>
    </source>
</evidence>
<feature type="transmembrane region" description="Helical" evidence="12">
    <location>
        <begin position="130"/>
        <end position="148"/>
    </location>
</feature>
<feature type="transmembrane region" description="Helical" evidence="12">
    <location>
        <begin position="62"/>
        <end position="81"/>
    </location>
</feature>
<evidence type="ECO:0000256" key="1">
    <source>
        <dbReference type="ARBA" id="ARBA00004141"/>
    </source>
</evidence>
<evidence type="ECO:0000256" key="8">
    <source>
        <dbReference type="ARBA" id="ARBA00022989"/>
    </source>
</evidence>
<keyword evidence="2" id="KW-0813">Transport</keyword>
<comment type="subcellular location">
    <subcellularLocation>
        <location evidence="1">Membrane</location>
        <topology evidence="1">Multi-pass membrane protein</topology>
    </subcellularLocation>
</comment>
<evidence type="ECO:0000256" key="6">
    <source>
        <dbReference type="ARBA" id="ARBA00022857"/>
    </source>
</evidence>
<keyword evidence="11 12" id="KW-0472">Membrane</keyword>
<feature type="domain" description="Ferric reductase NAD binding" evidence="14">
    <location>
        <begin position="345"/>
        <end position="489"/>
    </location>
</feature>
<feature type="transmembrane region" description="Helical" evidence="12">
    <location>
        <begin position="187"/>
        <end position="208"/>
    </location>
</feature>
<feature type="transmembrane region" description="Helical" evidence="12">
    <location>
        <begin position="20"/>
        <end position="41"/>
    </location>
</feature>
<dbReference type="Pfam" id="PF08030">
    <property type="entry name" value="NAD_binding_6"/>
    <property type="match status" value="1"/>
</dbReference>
<dbReference type="InterPro" id="IPR013130">
    <property type="entry name" value="Fe3_Rdtase_TM_dom"/>
</dbReference>
<evidence type="ECO:0000256" key="11">
    <source>
        <dbReference type="ARBA" id="ARBA00023136"/>
    </source>
</evidence>
<name>A0A1E3QP15_9ASCO</name>
<dbReference type="PANTHER" id="PTHR11972:SF198">
    <property type="entry name" value="METALLOREDUCTASE AIM14-RELATED"/>
    <property type="match status" value="1"/>
</dbReference>
<dbReference type="SFLD" id="SFLDF00463">
    <property type="entry name" value="AIM14"/>
    <property type="match status" value="1"/>
</dbReference>
<keyword evidence="10" id="KW-0406">Ion transport</keyword>
<evidence type="ECO:0008006" key="17">
    <source>
        <dbReference type="Google" id="ProtNLM"/>
    </source>
</evidence>
<evidence type="ECO:0000256" key="2">
    <source>
        <dbReference type="ARBA" id="ARBA00022448"/>
    </source>
</evidence>
<feature type="transmembrane region" description="Helical" evidence="12">
    <location>
        <begin position="160"/>
        <end position="180"/>
    </location>
</feature>
<keyword evidence="7" id="KW-0249">Electron transport</keyword>
<dbReference type="GO" id="GO:0000293">
    <property type="term" value="F:ferric-chelate reductase activity"/>
    <property type="evidence" value="ECO:0007669"/>
    <property type="project" value="TreeGrafter"/>
</dbReference>
<evidence type="ECO:0000259" key="13">
    <source>
        <dbReference type="Pfam" id="PF01794"/>
    </source>
</evidence>
<dbReference type="OrthoDB" id="10006946at2759"/>
<evidence type="ECO:0000313" key="16">
    <source>
        <dbReference type="Proteomes" id="UP000094336"/>
    </source>
</evidence>
<keyword evidence="16" id="KW-1185">Reference proteome</keyword>
<dbReference type="CDD" id="cd06186">
    <property type="entry name" value="NOX_Duox_like_FAD_NADP"/>
    <property type="match status" value="1"/>
</dbReference>
<dbReference type="AlphaFoldDB" id="A0A1E3QP15"/>
<dbReference type="PANTHER" id="PTHR11972">
    <property type="entry name" value="NADPH OXIDASE"/>
    <property type="match status" value="1"/>
</dbReference>
<organism evidence="15 16">
    <name type="scientific">Babjeviella inositovora NRRL Y-12698</name>
    <dbReference type="NCBI Taxonomy" id="984486"/>
    <lineage>
        <taxon>Eukaryota</taxon>
        <taxon>Fungi</taxon>
        <taxon>Dikarya</taxon>
        <taxon>Ascomycota</taxon>
        <taxon>Saccharomycotina</taxon>
        <taxon>Pichiomycetes</taxon>
        <taxon>Serinales incertae sedis</taxon>
        <taxon>Babjeviella</taxon>
    </lineage>
</organism>
<evidence type="ECO:0000259" key="14">
    <source>
        <dbReference type="Pfam" id="PF08030"/>
    </source>
</evidence>
<evidence type="ECO:0000256" key="3">
    <source>
        <dbReference type="ARBA" id="ARBA00022630"/>
    </source>
</evidence>
<dbReference type="InterPro" id="IPR013121">
    <property type="entry name" value="Fe_red_NAD-bd_6"/>
</dbReference>
<sequence>MVDLIPRHGDHHTANLKYGYLTLLLSLLHTAAIPLSSYLYRKRWLVTGKANNSLRFYSNIPLTVKVGAWIVVVVALCTYKVSAETFTTNVKRAGRIAYVLIPFDILLALKPSPLANYLELVALHKWVSRVIVGLSLAHGVGFLGVWIARGDGQILKVFEFLNLLGVLNFLLFGTLLVISVRYFRDRLYPWFFVVHQVTVWSTVVLITFHARPGVLWYSLICTALLLLQVYLKIYYTKDILFQEDNFVSAEGSLLVVVALPRSKLSYSAEIQPASHLRINRHTKYNYKTWILPSHPYTVATYDDTAASLIVKKTHFQLQPNVTYSLFGPPFKSSMAFEQETIASLSHVIIVCGGSGISYGLPILSRLQKIRQDASHTQSNENLMRQLKLVWCVRNKADIFVLDHLKVSGRVEVYVTSGVDTSKDGGNDIEMESLDESTSNPFADPKRGYTVSYGRPNLPTLVGDFNQTLTDSSNRWIIACGPQGLVDDCRGVSKKFGINFNQEVYRM</sequence>
<dbReference type="SUPFAM" id="SSF52343">
    <property type="entry name" value="Ferredoxin reductase-like, C-terminal NADP-linked domain"/>
    <property type="match status" value="1"/>
</dbReference>
<keyword evidence="5" id="KW-0274">FAD</keyword>
<accession>A0A1E3QP15</accession>
<dbReference type="GO" id="GO:0033215">
    <property type="term" value="P:reductive iron assimilation"/>
    <property type="evidence" value="ECO:0007669"/>
    <property type="project" value="TreeGrafter"/>
</dbReference>
<gene>
    <name evidence="15" type="ORF">BABINDRAFT_167292</name>
</gene>
<keyword evidence="9" id="KW-0560">Oxidoreductase</keyword>
<protein>
    <recommendedName>
        <fullName evidence="17">FAD-binding FR-type domain-containing protein</fullName>
    </recommendedName>
</protein>
<evidence type="ECO:0000256" key="4">
    <source>
        <dbReference type="ARBA" id="ARBA00022692"/>
    </source>
</evidence>
<evidence type="ECO:0000256" key="12">
    <source>
        <dbReference type="SAM" id="Phobius"/>
    </source>
</evidence>
<keyword evidence="4 12" id="KW-0812">Transmembrane</keyword>
<dbReference type="InterPro" id="IPR050369">
    <property type="entry name" value="RBOH/FRE"/>
</dbReference>
<reference evidence="16" key="1">
    <citation type="submission" date="2016-05" db="EMBL/GenBank/DDBJ databases">
        <title>Comparative genomics of biotechnologically important yeasts.</title>
        <authorList>
            <consortium name="DOE Joint Genome Institute"/>
            <person name="Riley R."/>
            <person name="Haridas S."/>
            <person name="Wolfe K.H."/>
            <person name="Lopes M.R."/>
            <person name="Hittinger C.T."/>
            <person name="Goker M."/>
            <person name="Salamov A."/>
            <person name="Wisecaver J."/>
            <person name="Long T.M."/>
            <person name="Aerts A.L."/>
            <person name="Barry K."/>
            <person name="Choi C."/>
            <person name="Clum A."/>
            <person name="Coughlan A.Y."/>
            <person name="Deshpande S."/>
            <person name="Douglass A.P."/>
            <person name="Hanson S.J."/>
            <person name="Klenk H.-P."/>
            <person name="Labutti K."/>
            <person name="Lapidus A."/>
            <person name="Lindquist E."/>
            <person name="Lipzen A."/>
            <person name="Meier-Kolthoff J.P."/>
            <person name="Ohm R.A."/>
            <person name="Otillar R.P."/>
            <person name="Pangilinan J."/>
            <person name="Peng Y."/>
            <person name="Rokas A."/>
            <person name="Rosa C.A."/>
            <person name="Scheuner C."/>
            <person name="Sibirny A.A."/>
            <person name="Slot J.C."/>
            <person name="Stielow J.B."/>
            <person name="Sun H."/>
            <person name="Kurtzman C.P."/>
            <person name="Blackwell M."/>
            <person name="Grigoriev I.V."/>
            <person name="Jeffries T.W."/>
        </authorList>
    </citation>
    <scope>NUCLEOTIDE SEQUENCE [LARGE SCALE GENOMIC DNA]</scope>
    <source>
        <strain evidence="16">NRRL Y-12698</strain>
    </source>
</reference>